<evidence type="ECO:0000313" key="1">
    <source>
        <dbReference type="EMBL" id="PSL04855.1"/>
    </source>
</evidence>
<keyword evidence="2" id="KW-1185">Reference proteome</keyword>
<evidence type="ECO:0008006" key="3">
    <source>
        <dbReference type="Google" id="ProtNLM"/>
    </source>
</evidence>
<protein>
    <recommendedName>
        <fullName evidence="3">Outer membrane protein with beta-barrel domain</fullName>
    </recommendedName>
</protein>
<comment type="caution">
    <text evidence="1">The sequence shown here is derived from an EMBL/GenBank/DDBJ whole genome shotgun (WGS) entry which is preliminary data.</text>
</comment>
<reference evidence="1 2" key="1">
    <citation type="submission" date="2018-03" db="EMBL/GenBank/DDBJ databases">
        <title>Genomic Encyclopedia of Archaeal and Bacterial Type Strains, Phase II (KMG-II): from individual species to whole genera.</title>
        <authorList>
            <person name="Goeker M."/>
        </authorList>
    </citation>
    <scope>NUCLEOTIDE SEQUENCE [LARGE SCALE GENOMIC DNA]</scope>
    <source>
        <strain evidence="1 2">DSM 28057</strain>
    </source>
</reference>
<proteinExistence type="predicted"/>
<evidence type="ECO:0000313" key="2">
    <source>
        <dbReference type="Proteomes" id="UP000240708"/>
    </source>
</evidence>
<dbReference type="Proteomes" id="UP000240708">
    <property type="component" value="Unassembled WGS sequence"/>
</dbReference>
<name>A0A2P8E5U7_9BACT</name>
<accession>A0A2P8E5U7</accession>
<organism evidence="1 2">
    <name type="scientific">Cecembia rubra</name>
    <dbReference type="NCBI Taxonomy" id="1485585"/>
    <lineage>
        <taxon>Bacteria</taxon>
        <taxon>Pseudomonadati</taxon>
        <taxon>Bacteroidota</taxon>
        <taxon>Cytophagia</taxon>
        <taxon>Cytophagales</taxon>
        <taxon>Cyclobacteriaceae</taxon>
        <taxon>Cecembia</taxon>
    </lineage>
</organism>
<sequence>MWFRQLNGLSNLGKMGMKINLPVLVLAFFFLGKANAQERAFIHHLEVGPMLGRVQNWDNSLDNRTNLSIQNYLGVKVDKHHAVGISVGLDTYPGINLVPIAFGWRGFLDHDKKVVPYAGLDIGHAAAFLNRREKNEFSELWYEGGLLLSPLAGIRLKTKSGKRDYSISLAYRRQQAYYFEGSKSDGISIPGLPPGFSSLREEAYIFNSLTGKLGVFF</sequence>
<dbReference type="AlphaFoldDB" id="A0A2P8E5U7"/>
<dbReference type="EMBL" id="PYGF01000004">
    <property type="protein sequence ID" value="PSL04855.1"/>
    <property type="molecule type" value="Genomic_DNA"/>
</dbReference>
<gene>
    <name evidence="1" type="ORF">CLV48_10429</name>
</gene>